<gene>
    <name evidence="2" type="ORF">Rleg4DRAFT_2481</name>
</gene>
<dbReference type="OrthoDB" id="5288220at2"/>
<sequence>MADIISTDRSRLRALKNQVRRKRHKNERDDDLAEEIQAMLDNVEDFLEFGTCDERRGLFVTGPAGTGKSSALRHILSSHPELQPYRDEYGALIRPCLSIKLPKESKTNVVVEQVIKALDLPDEGSEKLLTPIMHDMLKAHKVRLLHFDEAQHTVRSQTSSAFEAVQDLVKQLIDREDWPVQVILSGMPRIEKMREDEQIGRRSYVFPFRRLDFEADKAIFSDLLIEIAGDCGITVQPKMLEVESLARLCKATHGAWGILICDIRKACFRALSKGKSEVTINNFAQEYERNTGALQKENIFTAGNWQELKVKETLKEMREEEE</sequence>
<dbReference type="InterPro" id="IPR027417">
    <property type="entry name" value="P-loop_NTPase"/>
</dbReference>
<dbReference type="Pfam" id="PF13401">
    <property type="entry name" value="AAA_22"/>
    <property type="match status" value="1"/>
</dbReference>
<accession>J0CCD5</accession>
<dbReference type="AlphaFoldDB" id="J0CCD5"/>
<dbReference type="RefSeq" id="WP_003581642.1">
    <property type="nucleotide sequence ID" value="NZ_JH719395.1"/>
</dbReference>
<reference evidence="2 3" key="1">
    <citation type="submission" date="2012-02" db="EMBL/GenBank/DDBJ databases">
        <title>Improved High-Quality Draft Sequence of Rhizobium leguminosarum bv. trifolii WSM2297.</title>
        <authorList>
            <consortium name="US DOE Joint Genome Institute"/>
            <person name="Lucas S."/>
            <person name="Han J."/>
            <person name="Lapidus A."/>
            <person name="Cheng J.-F."/>
            <person name="Goodwin L."/>
            <person name="Pitluck S."/>
            <person name="Peters L."/>
            <person name="Ovchinnikova G."/>
            <person name="Zhang X."/>
            <person name="Detter J.C."/>
            <person name="Han C."/>
            <person name="Tapia R."/>
            <person name="Land M."/>
            <person name="Hauser L."/>
            <person name="Kyrpides N."/>
            <person name="Ivanova N."/>
            <person name="Pagani I."/>
            <person name="Brau L."/>
            <person name="Yates R."/>
            <person name="O'Hara G."/>
            <person name="Rui T."/>
            <person name="Howieson J."/>
            <person name="Reeve W."/>
            <person name="Woyke T."/>
        </authorList>
    </citation>
    <scope>NUCLEOTIDE SEQUENCE [LARGE SCALE GENOMIC DNA]</scope>
    <source>
        <strain evidence="2 3">WSM2297</strain>
    </source>
</reference>
<dbReference type="InterPro" id="IPR049945">
    <property type="entry name" value="AAA_22"/>
</dbReference>
<dbReference type="EMBL" id="JH719395">
    <property type="protein sequence ID" value="EJC80817.1"/>
    <property type="molecule type" value="Genomic_DNA"/>
</dbReference>
<evidence type="ECO:0000259" key="1">
    <source>
        <dbReference type="Pfam" id="PF13401"/>
    </source>
</evidence>
<dbReference type="Gene3D" id="3.40.50.300">
    <property type="entry name" value="P-loop containing nucleotide triphosphate hydrolases"/>
    <property type="match status" value="1"/>
</dbReference>
<organism evidence="2 3">
    <name type="scientific">Rhizobium leguminosarum bv. trifolii WSM2297</name>
    <dbReference type="NCBI Taxonomy" id="754762"/>
    <lineage>
        <taxon>Bacteria</taxon>
        <taxon>Pseudomonadati</taxon>
        <taxon>Pseudomonadota</taxon>
        <taxon>Alphaproteobacteria</taxon>
        <taxon>Hyphomicrobiales</taxon>
        <taxon>Rhizobiaceae</taxon>
        <taxon>Rhizobium/Agrobacterium group</taxon>
        <taxon>Rhizobium</taxon>
    </lineage>
</organism>
<name>J0CCD5_RHILT</name>
<proteinExistence type="predicted"/>
<evidence type="ECO:0000313" key="2">
    <source>
        <dbReference type="EMBL" id="EJC80817.1"/>
    </source>
</evidence>
<dbReference type="Proteomes" id="UP000005732">
    <property type="component" value="Unassembled WGS sequence"/>
</dbReference>
<dbReference type="GO" id="GO:0016887">
    <property type="term" value="F:ATP hydrolysis activity"/>
    <property type="evidence" value="ECO:0007669"/>
    <property type="project" value="InterPro"/>
</dbReference>
<evidence type="ECO:0000313" key="3">
    <source>
        <dbReference type="Proteomes" id="UP000005732"/>
    </source>
</evidence>
<dbReference type="HOGENOM" id="CLU_063451_0_1_5"/>
<protein>
    <recommendedName>
        <fullName evidence="1">ORC1/DEAH AAA+ ATPase domain-containing protein</fullName>
    </recommendedName>
</protein>
<feature type="domain" description="ORC1/DEAH AAA+ ATPase" evidence="1">
    <location>
        <begin position="55"/>
        <end position="193"/>
    </location>
</feature>
<dbReference type="SUPFAM" id="SSF52540">
    <property type="entry name" value="P-loop containing nucleoside triphosphate hydrolases"/>
    <property type="match status" value="1"/>
</dbReference>